<dbReference type="EMBL" id="OZ034818">
    <property type="protein sequence ID" value="CAL1390766.1"/>
    <property type="molecule type" value="Genomic_DNA"/>
</dbReference>
<gene>
    <name evidence="10" type="ORF">LTRI10_LOCUS31528</name>
</gene>
<proteinExistence type="inferred from homology"/>
<dbReference type="GO" id="GO:0016020">
    <property type="term" value="C:membrane"/>
    <property type="evidence" value="ECO:0007669"/>
    <property type="project" value="UniProtKB-SubCell"/>
</dbReference>
<evidence type="ECO:0000256" key="3">
    <source>
        <dbReference type="ARBA" id="ARBA00022692"/>
    </source>
</evidence>
<evidence type="ECO:0000256" key="4">
    <source>
        <dbReference type="ARBA" id="ARBA00022968"/>
    </source>
</evidence>
<evidence type="ECO:0000256" key="6">
    <source>
        <dbReference type="ARBA" id="ARBA00023136"/>
    </source>
</evidence>
<dbReference type="InterPro" id="IPR029962">
    <property type="entry name" value="TBL"/>
</dbReference>
<dbReference type="Pfam" id="PF13839">
    <property type="entry name" value="PC-Esterase"/>
    <property type="match status" value="1"/>
</dbReference>
<dbReference type="InterPro" id="IPR025846">
    <property type="entry name" value="TBL_N"/>
</dbReference>
<accession>A0AAV2EXR8</accession>
<organism evidence="10 11">
    <name type="scientific">Linum trigynum</name>
    <dbReference type="NCBI Taxonomy" id="586398"/>
    <lineage>
        <taxon>Eukaryota</taxon>
        <taxon>Viridiplantae</taxon>
        <taxon>Streptophyta</taxon>
        <taxon>Embryophyta</taxon>
        <taxon>Tracheophyta</taxon>
        <taxon>Spermatophyta</taxon>
        <taxon>Magnoliopsida</taxon>
        <taxon>eudicotyledons</taxon>
        <taxon>Gunneridae</taxon>
        <taxon>Pentapetalae</taxon>
        <taxon>rosids</taxon>
        <taxon>fabids</taxon>
        <taxon>Malpighiales</taxon>
        <taxon>Linaceae</taxon>
        <taxon>Linum</taxon>
    </lineage>
</organism>
<dbReference type="InterPro" id="IPR026057">
    <property type="entry name" value="TBL_C"/>
</dbReference>
<keyword evidence="3" id="KW-0812">Transmembrane</keyword>
<evidence type="ECO:0008006" key="12">
    <source>
        <dbReference type="Google" id="ProtNLM"/>
    </source>
</evidence>
<evidence type="ECO:0000259" key="8">
    <source>
        <dbReference type="Pfam" id="PF13839"/>
    </source>
</evidence>
<protein>
    <recommendedName>
        <fullName evidence="12">Trichome birefringence-like N-terminal domain-containing protein</fullName>
    </recommendedName>
</protein>
<evidence type="ECO:0000256" key="7">
    <source>
        <dbReference type="SAM" id="MobiDB-lite"/>
    </source>
</evidence>
<dbReference type="GO" id="GO:0016413">
    <property type="term" value="F:O-acetyltransferase activity"/>
    <property type="evidence" value="ECO:0007669"/>
    <property type="project" value="InterPro"/>
</dbReference>
<feature type="domain" description="Trichome birefringence-like C-terminal" evidence="8">
    <location>
        <begin position="131"/>
        <end position="418"/>
    </location>
</feature>
<sequence>MKLLKGAMELKPQLTLLLTLTLVAAFTVLPLCYRSLGGRHRHFNNFFSSQPPPPDHGQAATPPPVAAAGEEDNYDSLGCDIYEGEWVPNPDAPYYTNSTCWAIHEHQNCVKYGRPDGGFMRWRWKPDGCELPVFNPAQFLEIVRGKSLAFVGDSVGRNQMQSLICLLSRVAYPIDVSTTSDENFKRWNYPSHNFTMASFWAPHLVKADEEDPNGPTHTGLFNLYLDEPNTDWTAQIHEFDYVIINAGHWFYRPALYYENRRLTGCRFCQLDNVADLPMYYGYRKAFRTAFKAINSSPGYKGLTILRTFSPSHFENGEWNEGGNCVRTRPFRRNETRLEGINLEMYMVQMEEFRVAEREGKEKGLKFRVLDTTEAMLLRPDGHPSSYGHLPDANVTLYNDCVHWCLPGPIDTWSDFLLQTLRMEKVRSFQERLHSSDRKMKF</sequence>
<dbReference type="Pfam" id="PF14416">
    <property type="entry name" value="PMR5N"/>
    <property type="match status" value="1"/>
</dbReference>
<evidence type="ECO:0000256" key="1">
    <source>
        <dbReference type="ARBA" id="ARBA00004167"/>
    </source>
</evidence>
<dbReference type="PANTHER" id="PTHR32285">
    <property type="entry name" value="PROTEIN TRICHOME BIREFRINGENCE-LIKE 9-RELATED"/>
    <property type="match status" value="1"/>
</dbReference>
<keyword evidence="11" id="KW-1185">Reference proteome</keyword>
<evidence type="ECO:0000256" key="5">
    <source>
        <dbReference type="ARBA" id="ARBA00022989"/>
    </source>
</evidence>
<comment type="similarity">
    <text evidence="2">Belongs to the PC-esterase family. TBL subfamily.</text>
</comment>
<keyword evidence="5" id="KW-1133">Transmembrane helix</keyword>
<evidence type="ECO:0000313" key="10">
    <source>
        <dbReference type="EMBL" id="CAL1390766.1"/>
    </source>
</evidence>
<dbReference type="GO" id="GO:0005794">
    <property type="term" value="C:Golgi apparatus"/>
    <property type="evidence" value="ECO:0007669"/>
    <property type="project" value="TreeGrafter"/>
</dbReference>
<keyword evidence="6" id="KW-0472">Membrane</keyword>
<keyword evidence="4" id="KW-0735">Signal-anchor</keyword>
<name>A0AAV2EXR8_9ROSI</name>
<evidence type="ECO:0000313" key="11">
    <source>
        <dbReference type="Proteomes" id="UP001497516"/>
    </source>
</evidence>
<evidence type="ECO:0000256" key="2">
    <source>
        <dbReference type="ARBA" id="ARBA00007727"/>
    </source>
</evidence>
<dbReference type="PANTHER" id="PTHR32285:SF48">
    <property type="entry name" value="PROTEIN TRICHOME BIREFRINGENCE-LIKE 19"/>
    <property type="match status" value="1"/>
</dbReference>
<comment type="subcellular location">
    <subcellularLocation>
        <location evidence="1">Membrane</location>
        <topology evidence="1">Single-pass membrane protein</topology>
    </subcellularLocation>
</comment>
<dbReference type="AlphaFoldDB" id="A0AAV2EXR8"/>
<dbReference type="Proteomes" id="UP001497516">
    <property type="component" value="Chromosome 5"/>
</dbReference>
<feature type="region of interest" description="Disordered" evidence="7">
    <location>
        <begin position="44"/>
        <end position="67"/>
    </location>
</feature>
<reference evidence="10 11" key="1">
    <citation type="submission" date="2024-04" db="EMBL/GenBank/DDBJ databases">
        <authorList>
            <person name="Fracassetti M."/>
        </authorList>
    </citation>
    <scope>NUCLEOTIDE SEQUENCE [LARGE SCALE GENOMIC DNA]</scope>
</reference>
<feature type="domain" description="Trichome birefringence-like N-terminal" evidence="9">
    <location>
        <begin position="78"/>
        <end position="130"/>
    </location>
</feature>
<evidence type="ECO:0000259" key="9">
    <source>
        <dbReference type="Pfam" id="PF14416"/>
    </source>
</evidence>
<feature type="compositionally biased region" description="Pro residues" evidence="7">
    <location>
        <begin position="50"/>
        <end position="65"/>
    </location>
</feature>